<gene>
    <name evidence="3" type="ORF">BDP27DRAFT_1424195</name>
</gene>
<dbReference type="PANTHER" id="PTHR40465:SF1">
    <property type="entry name" value="DUF6534 DOMAIN-CONTAINING PROTEIN"/>
    <property type="match status" value="1"/>
</dbReference>
<dbReference type="PANTHER" id="PTHR40465">
    <property type="entry name" value="CHROMOSOME 1, WHOLE GENOME SHOTGUN SEQUENCE"/>
    <property type="match status" value="1"/>
</dbReference>
<sequence>MSTSTSSPCLALDLNEIYGSMYISTQIVSALWGISCIQIFTYFIHYPKDKAIFKILENIGHSIMSRSLCHSTRVFYPDHILGNPAVFEPRDPIETSVQSLMTPNASLHIAFIYVHNFSCIFASELSQTYSQIVTSRRLVFPIIFLPLIIGQLVVEAIAIHIIIINTHTKLPNQSQSTIMSLIQGPAVAFNALPVAIDAGLAACMTYWLYKESKGAVGSHAMIVRLITLTINSGFWTASVALAALVGSLVGSAQTFATIYYLLCPLYCNTVLANLNAREYIRDGQRSEIVLGSNLRFETAPRSTIAADASFAAPDHPTVHPLRENMSNRRVFVSILLLYMF</sequence>
<feature type="transmembrane region" description="Helical" evidence="1">
    <location>
        <begin position="184"/>
        <end position="209"/>
    </location>
</feature>
<keyword evidence="1" id="KW-1133">Transmembrane helix</keyword>
<dbReference type="Proteomes" id="UP000772434">
    <property type="component" value="Unassembled WGS sequence"/>
</dbReference>
<feature type="transmembrane region" description="Helical" evidence="1">
    <location>
        <begin position="20"/>
        <end position="44"/>
    </location>
</feature>
<feature type="domain" description="DUF6534" evidence="2">
    <location>
        <begin position="194"/>
        <end position="279"/>
    </location>
</feature>
<keyword evidence="4" id="KW-1185">Reference proteome</keyword>
<dbReference type="Pfam" id="PF20152">
    <property type="entry name" value="DUF6534"/>
    <property type="match status" value="1"/>
</dbReference>
<dbReference type="OrthoDB" id="2884999at2759"/>
<feature type="transmembrane region" description="Helical" evidence="1">
    <location>
        <begin position="257"/>
        <end position="276"/>
    </location>
</feature>
<dbReference type="EMBL" id="JADNRY010000093">
    <property type="protein sequence ID" value="KAF9066045.1"/>
    <property type="molecule type" value="Genomic_DNA"/>
</dbReference>
<dbReference type="InterPro" id="IPR045339">
    <property type="entry name" value="DUF6534"/>
</dbReference>
<feature type="transmembrane region" description="Helical" evidence="1">
    <location>
        <begin position="221"/>
        <end position="245"/>
    </location>
</feature>
<comment type="caution">
    <text evidence="3">The sequence shown here is derived from an EMBL/GenBank/DDBJ whole genome shotgun (WGS) entry which is preliminary data.</text>
</comment>
<evidence type="ECO:0000256" key="1">
    <source>
        <dbReference type="SAM" id="Phobius"/>
    </source>
</evidence>
<reference evidence="3" key="1">
    <citation type="submission" date="2020-11" db="EMBL/GenBank/DDBJ databases">
        <authorList>
            <consortium name="DOE Joint Genome Institute"/>
            <person name="Ahrendt S."/>
            <person name="Riley R."/>
            <person name="Andreopoulos W."/>
            <person name="Labutti K."/>
            <person name="Pangilinan J."/>
            <person name="Ruiz-Duenas F.J."/>
            <person name="Barrasa J.M."/>
            <person name="Sanchez-Garcia M."/>
            <person name="Camarero S."/>
            <person name="Miyauchi S."/>
            <person name="Serrano A."/>
            <person name="Linde D."/>
            <person name="Babiker R."/>
            <person name="Drula E."/>
            <person name="Ayuso-Fernandez I."/>
            <person name="Pacheco R."/>
            <person name="Padilla G."/>
            <person name="Ferreira P."/>
            <person name="Barriuso J."/>
            <person name="Kellner H."/>
            <person name="Castanera R."/>
            <person name="Alfaro M."/>
            <person name="Ramirez L."/>
            <person name="Pisabarro A.G."/>
            <person name="Kuo A."/>
            <person name="Tritt A."/>
            <person name="Lipzen A."/>
            <person name="He G."/>
            <person name="Yan M."/>
            <person name="Ng V."/>
            <person name="Cullen D."/>
            <person name="Martin F."/>
            <person name="Rosso M.-N."/>
            <person name="Henrissat B."/>
            <person name="Hibbett D."/>
            <person name="Martinez A.T."/>
            <person name="Grigoriev I.V."/>
        </authorList>
    </citation>
    <scope>NUCLEOTIDE SEQUENCE</scope>
    <source>
        <strain evidence="3">AH 40177</strain>
    </source>
</reference>
<organism evidence="3 4">
    <name type="scientific">Rhodocollybia butyracea</name>
    <dbReference type="NCBI Taxonomy" id="206335"/>
    <lineage>
        <taxon>Eukaryota</taxon>
        <taxon>Fungi</taxon>
        <taxon>Dikarya</taxon>
        <taxon>Basidiomycota</taxon>
        <taxon>Agaricomycotina</taxon>
        <taxon>Agaricomycetes</taxon>
        <taxon>Agaricomycetidae</taxon>
        <taxon>Agaricales</taxon>
        <taxon>Marasmiineae</taxon>
        <taxon>Omphalotaceae</taxon>
        <taxon>Rhodocollybia</taxon>
    </lineage>
</organism>
<name>A0A9P5U3U5_9AGAR</name>
<feature type="transmembrane region" description="Helical" evidence="1">
    <location>
        <begin position="138"/>
        <end position="164"/>
    </location>
</feature>
<keyword evidence="1" id="KW-0472">Membrane</keyword>
<accession>A0A9P5U3U5</accession>
<protein>
    <recommendedName>
        <fullName evidence="2">DUF6534 domain-containing protein</fullName>
    </recommendedName>
</protein>
<evidence type="ECO:0000313" key="4">
    <source>
        <dbReference type="Proteomes" id="UP000772434"/>
    </source>
</evidence>
<keyword evidence="1" id="KW-0812">Transmembrane</keyword>
<evidence type="ECO:0000259" key="2">
    <source>
        <dbReference type="Pfam" id="PF20152"/>
    </source>
</evidence>
<proteinExistence type="predicted"/>
<evidence type="ECO:0000313" key="3">
    <source>
        <dbReference type="EMBL" id="KAF9066045.1"/>
    </source>
</evidence>
<dbReference type="AlphaFoldDB" id="A0A9P5U3U5"/>